<evidence type="ECO:0000256" key="1">
    <source>
        <dbReference type="ARBA" id="ARBA00003394"/>
    </source>
</evidence>
<dbReference type="Gene3D" id="3.40.50.11720">
    <property type="entry name" value="3-Deoxy-D-manno-octulosonic-acid transferase, N-terminal domain"/>
    <property type="match status" value="1"/>
</dbReference>
<dbReference type="GO" id="GO:0009244">
    <property type="term" value="P:lipopolysaccharide core region biosynthetic process"/>
    <property type="evidence" value="ECO:0007669"/>
    <property type="project" value="UniProtKB-UniRule"/>
</dbReference>
<comment type="pathway">
    <text evidence="2 9">Bacterial outer membrane biogenesis; LPS core biosynthesis.</text>
</comment>
<dbReference type="Pfam" id="PF04413">
    <property type="entry name" value="Glycos_transf_N"/>
    <property type="match status" value="1"/>
</dbReference>
<dbReference type="EC" id="2.4.99.12" evidence="3 9"/>
<proteinExistence type="inferred from homology"/>
<evidence type="ECO:0000313" key="12">
    <source>
        <dbReference type="Proteomes" id="UP000320582"/>
    </source>
</evidence>
<keyword evidence="5 9" id="KW-0808">Transferase</keyword>
<comment type="caution">
    <text evidence="11">The sequence shown here is derived from an EMBL/GenBank/DDBJ whole genome shotgun (WGS) entry which is preliminary data.</text>
</comment>
<dbReference type="GO" id="GO:0005886">
    <property type="term" value="C:plasma membrane"/>
    <property type="evidence" value="ECO:0007669"/>
    <property type="project" value="UniProtKB-SubCell"/>
</dbReference>
<evidence type="ECO:0000256" key="3">
    <source>
        <dbReference type="ARBA" id="ARBA00012621"/>
    </source>
</evidence>
<keyword evidence="9" id="KW-1003">Cell membrane</keyword>
<dbReference type="Gene3D" id="3.40.50.2000">
    <property type="entry name" value="Glycogen Phosphorylase B"/>
    <property type="match status" value="1"/>
</dbReference>
<feature type="domain" description="3-deoxy-D-manno-octulosonic-acid transferase N-terminal" evidence="10">
    <location>
        <begin position="57"/>
        <end position="234"/>
    </location>
</feature>
<feature type="site" description="Transition state stabilizer" evidence="8">
    <location>
        <position position="232"/>
    </location>
</feature>
<evidence type="ECO:0000256" key="4">
    <source>
        <dbReference type="ARBA" id="ARBA00019077"/>
    </source>
</evidence>
<dbReference type="InterPro" id="IPR038107">
    <property type="entry name" value="Glycos_transf_N_sf"/>
</dbReference>
<organism evidence="11 12">
    <name type="scientific">Roseinatronobacter monicus</name>
    <dbReference type="NCBI Taxonomy" id="393481"/>
    <lineage>
        <taxon>Bacteria</taxon>
        <taxon>Pseudomonadati</taxon>
        <taxon>Pseudomonadota</taxon>
        <taxon>Alphaproteobacteria</taxon>
        <taxon>Rhodobacterales</taxon>
        <taxon>Paracoccaceae</taxon>
        <taxon>Roseinatronobacter</taxon>
    </lineage>
</organism>
<dbReference type="OrthoDB" id="9789797at2"/>
<name>A0A543KFK4_9RHOB</name>
<dbReference type="EMBL" id="VFPT01000001">
    <property type="protein sequence ID" value="TQM93866.1"/>
    <property type="molecule type" value="Genomic_DNA"/>
</dbReference>
<evidence type="ECO:0000256" key="6">
    <source>
        <dbReference type="ARBA" id="ARBA00031445"/>
    </source>
</evidence>
<dbReference type="GO" id="GO:0009245">
    <property type="term" value="P:lipid A biosynthetic process"/>
    <property type="evidence" value="ECO:0007669"/>
    <property type="project" value="TreeGrafter"/>
</dbReference>
<keyword evidence="9" id="KW-0472">Membrane</keyword>
<sequence>MSFRLAERGAWAHMQVRERLLLRLYRGLTGILPSRVIIAALRARAARHPHREDAAQVPERLAIDLSPRPAGPLIWLHAIGPGDATALLPLIRAFLAHDPAVTCLITTRTASGKAVFARLGERARVITQLAPLDTRAAIKRFLAHWKPGLAVFGEGDMWPNTMELLKARDIPVALVNAQMNGRLGKLCRKQPRFAHWMHAHVDFVHVFPEQDAPSAQPLFRQDCKVVGAPNLKLDAPSLTVSAPIINLINAQWGDAPVLTCASVSNREVPVLLEAARLARAQLPEFRLILVPRWTDQAEEMAELVRASRTPFSRRSVDKVPKPGDQVFITDTYGEMGNWIERSFAVFMGNTLFGGHGHNPFEPISQQRVILAGGIPHLLQADYQYLVDLGLCHVAGDAQAIADTALRLWQDRGQSDNPAAPLESARGFAARIATDLCDLACMPASKRAV</sequence>
<dbReference type="UniPathway" id="UPA00958"/>
<keyword evidence="12" id="KW-1185">Reference proteome</keyword>
<reference evidence="11 12" key="1">
    <citation type="submission" date="2019-06" db="EMBL/GenBank/DDBJ databases">
        <title>Genomic Encyclopedia of Archaeal and Bacterial Type Strains, Phase II (KMG-II): from individual species to whole genera.</title>
        <authorList>
            <person name="Goeker M."/>
        </authorList>
    </citation>
    <scope>NUCLEOTIDE SEQUENCE [LARGE SCALE GENOMIC DNA]</scope>
    <source>
        <strain evidence="11 12">DSM 18423</strain>
    </source>
</reference>
<dbReference type="Proteomes" id="UP000320582">
    <property type="component" value="Unassembled WGS sequence"/>
</dbReference>
<dbReference type="PANTHER" id="PTHR42755">
    <property type="entry name" value="3-DEOXY-MANNO-OCTULOSONATE CYTIDYLYLTRANSFERASE"/>
    <property type="match status" value="1"/>
</dbReference>
<comment type="function">
    <text evidence="1 9">Involved in lipopolysaccharide (LPS) biosynthesis. Catalyzes the transfer of 3-deoxy-D-manno-octulosonate (Kdo) residue(s) from CMP-Kdo to lipid IV(A), the tetraacyldisaccharide-1,4'-bisphosphate precursor of lipid A.</text>
</comment>
<evidence type="ECO:0000256" key="9">
    <source>
        <dbReference type="RuleBase" id="RU365103"/>
    </source>
</evidence>
<keyword evidence="9" id="KW-0448">Lipopolysaccharide biosynthesis</keyword>
<evidence type="ECO:0000259" key="10">
    <source>
        <dbReference type="Pfam" id="PF04413"/>
    </source>
</evidence>
<evidence type="ECO:0000256" key="8">
    <source>
        <dbReference type="PIRSR" id="PIRSR639901-2"/>
    </source>
</evidence>
<comment type="similarity">
    <text evidence="9">Belongs to the glycosyltransferase group 1 family.</text>
</comment>
<accession>A0A543KFK4</accession>
<comment type="subcellular location">
    <subcellularLocation>
        <location evidence="9">Cell membrane</location>
    </subcellularLocation>
</comment>
<protein>
    <recommendedName>
        <fullName evidence="4 9">3-deoxy-D-manno-octulosonic acid transferase</fullName>
        <shortName evidence="9">Kdo transferase</shortName>
        <ecNumber evidence="3 9">2.4.99.12</ecNumber>
    </recommendedName>
    <alternativeName>
        <fullName evidence="6 9">Lipid IV(A) 3-deoxy-D-manno-octulosonic acid transferase</fullName>
    </alternativeName>
</protein>
<evidence type="ECO:0000256" key="7">
    <source>
        <dbReference type="ARBA" id="ARBA00049183"/>
    </source>
</evidence>
<comment type="catalytic activity">
    <reaction evidence="7 9">
        <text>lipid IVA (E. coli) + CMP-3-deoxy-beta-D-manno-octulosonate = alpha-Kdo-(2-&gt;6)-lipid IVA (E. coli) + CMP + H(+)</text>
        <dbReference type="Rhea" id="RHEA:28066"/>
        <dbReference type="ChEBI" id="CHEBI:15378"/>
        <dbReference type="ChEBI" id="CHEBI:58603"/>
        <dbReference type="ChEBI" id="CHEBI:60364"/>
        <dbReference type="ChEBI" id="CHEBI:60377"/>
        <dbReference type="ChEBI" id="CHEBI:85987"/>
        <dbReference type="EC" id="2.4.99.12"/>
    </reaction>
</comment>
<dbReference type="GO" id="GO:0043842">
    <property type="term" value="F:Kdo transferase activity"/>
    <property type="evidence" value="ECO:0007669"/>
    <property type="project" value="UniProtKB-EC"/>
</dbReference>
<evidence type="ECO:0000313" key="11">
    <source>
        <dbReference type="EMBL" id="TQM93866.1"/>
    </source>
</evidence>
<dbReference type="PANTHER" id="PTHR42755:SF1">
    <property type="entry name" value="3-DEOXY-D-MANNO-OCTULOSONIC ACID TRANSFERASE, MITOCHONDRIAL-RELATED"/>
    <property type="match status" value="1"/>
</dbReference>
<dbReference type="RefSeq" id="WP_142082118.1">
    <property type="nucleotide sequence ID" value="NZ_VFPT01000001.1"/>
</dbReference>
<dbReference type="InterPro" id="IPR039901">
    <property type="entry name" value="Kdotransferase"/>
</dbReference>
<feature type="site" description="Transition state stabilizer" evidence="8">
    <location>
        <position position="154"/>
    </location>
</feature>
<evidence type="ECO:0000256" key="2">
    <source>
        <dbReference type="ARBA" id="ARBA00004713"/>
    </source>
</evidence>
<dbReference type="InterPro" id="IPR007507">
    <property type="entry name" value="Glycos_transf_N"/>
</dbReference>
<evidence type="ECO:0000256" key="5">
    <source>
        <dbReference type="ARBA" id="ARBA00022679"/>
    </source>
</evidence>
<gene>
    <name evidence="11" type="ORF">BD293_2519</name>
</gene>
<dbReference type="AlphaFoldDB" id="A0A543KFK4"/>